<comment type="caution">
    <text evidence="3">The sequence shown here is derived from an EMBL/GenBank/DDBJ whole genome shotgun (WGS) entry which is preliminary data.</text>
</comment>
<dbReference type="Gene3D" id="3.30.700.10">
    <property type="entry name" value="Glycoprotein, Type 4 Pilin"/>
    <property type="match status" value="1"/>
</dbReference>
<evidence type="ECO:0000259" key="2">
    <source>
        <dbReference type="Pfam" id="PF07596"/>
    </source>
</evidence>
<dbReference type="InterPro" id="IPR012902">
    <property type="entry name" value="N_methyl_site"/>
</dbReference>
<protein>
    <recommendedName>
        <fullName evidence="2">DUF1559 domain-containing protein</fullName>
    </recommendedName>
</protein>
<dbReference type="Proteomes" id="UP000237684">
    <property type="component" value="Unassembled WGS sequence"/>
</dbReference>
<accession>A0A2S8STI6</accession>
<evidence type="ECO:0000256" key="1">
    <source>
        <dbReference type="SAM" id="Phobius"/>
    </source>
</evidence>
<dbReference type="Pfam" id="PF07596">
    <property type="entry name" value="SBP_bac_10"/>
    <property type="match status" value="1"/>
</dbReference>
<dbReference type="PANTHER" id="PTHR30093">
    <property type="entry name" value="GENERAL SECRETION PATHWAY PROTEIN G"/>
    <property type="match status" value="1"/>
</dbReference>
<dbReference type="EMBL" id="NIGF01000007">
    <property type="protein sequence ID" value="PQV64096.1"/>
    <property type="molecule type" value="Genomic_DNA"/>
</dbReference>
<sequence>MNPQIRLRRAFTLIELLVVIAIIAILASILFPAFGRARENARRASCQSNLKQIGLGIAQYTQDYDERFPDAGVTPGLGTVDNPGWVFAVQPYLKSEQIFQCPSDSGPTPAGATLPERAIQAGFSDYYFNYNLGAQTSALLNYSSNTILNGEGNGEAGITNANAYQRQNPTVGQARHLEGANYAFADGHVKWLRPEKVLPSSTTLCNGENSPNGSNATFCTS</sequence>
<dbReference type="InterPro" id="IPR011453">
    <property type="entry name" value="DUF1559"/>
</dbReference>
<dbReference type="NCBIfam" id="TIGR04294">
    <property type="entry name" value="pre_pil_HX9DG"/>
    <property type="match status" value="1"/>
</dbReference>
<keyword evidence="1" id="KW-1133">Transmembrane helix</keyword>
<proteinExistence type="predicted"/>
<name>A0A2S8STI6_9BACT</name>
<dbReference type="InterPro" id="IPR027558">
    <property type="entry name" value="Pre_pil_HX9DG_C"/>
</dbReference>
<dbReference type="NCBIfam" id="TIGR02532">
    <property type="entry name" value="IV_pilin_GFxxxE"/>
    <property type="match status" value="1"/>
</dbReference>
<keyword evidence="4" id="KW-1185">Reference proteome</keyword>
<keyword evidence="1" id="KW-0472">Membrane</keyword>
<dbReference type="PANTHER" id="PTHR30093:SF2">
    <property type="entry name" value="TYPE II SECRETION SYSTEM PROTEIN H"/>
    <property type="match status" value="1"/>
</dbReference>
<evidence type="ECO:0000313" key="4">
    <source>
        <dbReference type="Proteomes" id="UP000237684"/>
    </source>
</evidence>
<dbReference type="InterPro" id="IPR045584">
    <property type="entry name" value="Pilin-like"/>
</dbReference>
<organism evidence="3 4">
    <name type="scientific">Abditibacterium utsteinense</name>
    <dbReference type="NCBI Taxonomy" id="1960156"/>
    <lineage>
        <taxon>Bacteria</taxon>
        <taxon>Pseudomonadati</taxon>
        <taxon>Abditibacteriota</taxon>
        <taxon>Abditibacteriia</taxon>
        <taxon>Abditibacteriales</taxon>
        <taxon>Abditibacteriaceae</taxon>
        <taxon>Abditibacterium</taxon>
    </lineage>
</organism>
<keyword evidence="1" id="KW-0812">Transmembrane</keyword>
<dbReference type="SUPFAM" id="SSF54523">
    <property type="entry name" value="Pili subunits"/>
    <property type="match status" value="1"/>
</dbReference>
<gene>
    <name evidence="3" type="ORF">B1R32_107121</name>
</gene>
<dbReference type="InParanoid" id="A0A2S8STI6"/>
<evidence type="ECO:0000313" key="3">
    <source>
        <dbReference type="EMBL" id="PQV64096.1"/>
    </source>
</evidence>
<feature type="domain" description="DUF1559" evidence="2">
    <location>
        <begin position="36"/>
        <end position="98"/>
    </location>
</feature>
<reference evidence="3 4" key="1">
    <citation type="journal article" date="2018" name="Syst. Appl. Microbiol.">
        <title>Abditibacterium utsteinense sp. nov., the first cultivated member of candidate phylum FBP, isolated from ice-free Antarctic soil samples.</title>
        <authorList>
            <person name="Tahon G."/>
            <person name="Tytgat B."/>
            <person name="Lebbe L."/>
            <person name="Carlier A."/>
            <person name="Willems A."/>
        </authorList>
    </citation>
    <scope>NUCLEOTIDE SEQUENCE [LARGE SCALE GENOMIC DNA]</scope>
    <source>
        <strain evidence="3 4">LMG 29911</strain>
    </source>
</reference>
<feature type="transmembrane region" description="Helical" evidence="1">
    <location>
        <begin position="12"/>
        <end position="34"/>
    </location>
</feature>
<dbReference type="Pfam" id="PF07963">
    <property type="entry name" value="N_methyl"/>
    <property type="match status" value="1"/>
</dbReference>
<dbReference type="AlphaFoldDB" id="A0A2S8STI6"/>